<dbReference type="InterPro" id="IPR023210">
    <property type="entry name" value="NADP_OxRdtase_dom"/>
</dbReference>
<dbReference type="Proteomes" id="UP000062260">
    <property type="component" value="Chromosome"/>
</dbReference>
<dbReference type="PANTHER" id="PTHR43827:SF3">
    <property type="entry name" value="NADP-DEPENDENT OXIDOREDUCTASE DOMAIN-CONTAINING PROTEIN"/>
    <property type="match status" value="1"/>
</dbReference>
<dbReference type="EMBL" id="CP014163">
    <property type="protein sequence ID" value="AMB98680.1"/>
    <property type="molecule type" value="Genomic_DNA"/>
</dbReference>
<dbReference type="PROSITE" id="PS00063">
    <property type="entry name" value="ALDOKETO_REDUCTASE_3"/>
    <property type="match status" value="1"/>
</dbReference>
<dbReference type="GO" id="GO:0016616">
    <property type="term" value="F:oxidoreductase activity, acting on the CH-OH group of donors, NAD or NADP as acceptor"/>
    <property type="evidence" value="ECO:0007669"/>
    <property type="project" value="UniProtKB-ARBA"/>
</dbReference>
<dbReference type="PIRSF" id="PIRSF000097">
    <property type="entry name" value="AKR"/>
    <property type="match status" value="1"/>
</dbReference>
<dbReference type="STRING" id="128944.AWM75_01130"/>
<evidence type="ECO:0000313" key="5">
    <source>
        <dbReference type="EMBL" id="AMB98680.1"/>
    </source>
</evidence>
<dbReference type="AlphaFoldDB" id="A0A109RG75"/>
<evidence type="ECO:0000256" key="3">
    <source>
        <dbReference type="ARBA" id="ARBA00023002"/>
    </source>
</evidence>
<dbReference type="OrthoDB" id="9804790at2"/>
<accession>A0A109RG75</accession>
<organism evidence="5 6">
    <name type="scientific">Aerococcus urinaehominis</name>
    <dbReference type="NCBI Taxonomy" id="128944"/>
    <lineage>
        <taxon>Bacteria</taxon>
        <taxon>Bacillati</taxon>
        <taxon>Bacillota</taxon>
        <taxon>Bacilli</taxon>
        <taxon>Lactobacillales</taxon>
        <taxon>Aerococcaceae</taxon>
        <taxon>Aerococcus</taxon>
    </lineage>
</organism>
<keyword evidence="2" id="KW-0521">NADP</keyword>
<dbReference type="PRINTS" id="PR00069">
    <property type="entry name" value="ALDKETRDTASE"/>
</dbReference>
<dbReference type="PANTHER" id="PTHR43827">
    <property type="entry name" value="2,5-DIKETO-D-GLUCONIC ACID REDUCTASE"/>
    <property type="match status" value="1"/>
</dbReference>
<protein>
    <submittedName>
        <fullName evidence="5">2,5-diketo-D-gluconic acid reductase</fullName>
    </submittedName>
</protein>
<dbReference type="RefSeq" id="WP_067977339.1">
    <property type="nucleotide sequence ID" value="NZ_CP014163.1"/>
</dbReference>
<gene>
    <name evidence="5" type="ORF">AWM75_01130</name>
</gene>
<reference evidence="5 6" key="1">
    <citation type="journal article" date="2016" name="Genome Announc.">
        <title>Complete Genome Sequences of Aerococcus christensenii CCUG 28831T, Aerococcus sanguinicola CCUG 43001T, Aerococcus urinae CCUG 36881T, Aerococcus urinaeequi CCUG 28094T, Aerococcus urinaehominis CCUG 42038 BT, and Aerococcus viridans CCUG 4311T.</title>
        <authorList>
            <person name="Carkaci D."/>
            <person name="Dargis R."/>
            <person name="Nielsen X.C."/>
            <person name="Skovgaard O."/>
            <person name="Fuursted K."/>
            <person name="Christensen J.J."/>
        </authorList>
    </citation>
    <scope>NUCLEOTIDE SEQUENCE [LARGE SCALE GENOMIC DNA]</scope>
    <source>
        <strain evidence="5 6">CCUG42038B</strain>
    </source>
</reference>
<evidence type="ECO:0000256" key="2">
    <source>
        <dbReference type="ARBA" id="ARBA00022857"/>
    </source>
</evidence>
<dbReference type="KEGG" id="auh:AWM75_01130"/>
<dbReference type="InterPro" id="IPR018170">
    <property type="entry name" value="Aldo/ket_reductase_CS"/>
</dbReference>
<proteinExistence type="inferred from homology"/>
<name>A0A109RG75_9LACT</name>
<evidence type="ECO:0000256" key="1">
    <source>
        <dbReference type="ARBA" id="ARBA00007905"/>
    </source>
</evidence>
<dbReference type="FunFam" id="3.20.20.100:FF:000002">
    <property type="entry name" value="2,5-diketo-D-gluconic acid reductase A"/>
    <property type="match status" value="1"/>
</dbReference>
<keyword evidence="6" id="KW-1185">Reference proteome</keyword>
<dbReference type="Gene3D" id="3.20.20.100">
    <property type="entry name" value="NADP-dependent oxidoreductase domain"/>
    <property type="match status" value="1"/>
</dbReference>
<dbReference type="Pfam" id="PF00248">
    <property type="entry name" value="Aldo_ket_red"/>
    <property type="match status" value="1"/>
</dbReference>
<dbReference type="SUPFAM" id="SSF51430">
    <property type="entry name" value="NAD(P)-linked oxidoreductase"/>
    <property type="match status" value="1"/>
</dbReference>
<dbReference type="InterPro" id="IPR020471">
    <property type="entry name" value="AKR"/>
</dbReference>
<feature type="domain" description="NADP-dependent oxidoreductase" evidence="4">
    <location>
        <begin position="14"/>
        <end position="263"/>
    </location>
</feature>
<dbReference type="InterPro" id="IPR036812">
    <property type="entry name" value="NAD(P)_OxRdtase_dom_sf"/>
</dbReference>
<dbReference type="CDD" id="cd19132">
    <property type="entry name" value="AKR_AKR5D1_E1"/>
    <property type="match status" value="1"/>
</dbReference>
<keyword evidence="3" id="KW-0560">Oxidoreductase</keyword>
<sequence>MEYYQTYDGLQLPKIGLGTFKLKGQAGIEAITAAIDLGYRYIDTAYNYENEGTVGQAIRQAGVDRDDLIVASKLPGRYQRYNDTLTTIQESLLRAGLDYFDVYLIHWPNPKQGLYLEAWQAMIEAQKRGYIKELGTSNFLPEYIDHLVAETGVKPIVNQVERHPYFHQDQQIAYDQSQGIITQSWTPLGRANEKAEVSIFELPELQAIAAKHQKSIGQVVLRWQVQTGTMPIPKSSNPARLAENLAVFDFELDQDDLDLIKSYDSPVGRLSAQNPASYEEF</sequence>
<evidence type="ECO:0000313" key="6">
    <source>
        <dbReference type="Proteomes" id="UP000062260"/>
    </source>
</evidence>
<reference evidence="6" key="2">
    <citation type="submission" date="2016-01" db="EMBL/GenBank/DDBJ databases">
        <title>Six Aerococcus type strain genome sequencing and assembly using PacBio and Illumina Hiseq.</title>
        <authorList>
            <person name="Carkaci D."/>
            <person name="Dargis R."/>
            <person name="Nielsen X.C."/>
            <person name="Skovgaard O."/>
            <person name="Fuursted K."/>
            <person name="Christensen J.J."/>
        </authorList>
    </citation>
    <scope>NUCLEOTIDE SEQUENCE [LARGE SCALE GENOMIC DNA]</scope>
    <source>
        <strain evidence="6">CCUG42038B</strain>
    </source>
</reference>
<evidence type="ECO:0000259" key="4">
    <source>
        <dbReference type="Pfam" id="PF00248"/>
    </source>
</evidence>
<comment type="similarity">
    <text evidence="1">Belongs to the aldo/keto reductase family.</text>
</comment>